<proteinExistence type="inferred from homology"/>
<dbReference type="PANTHER" id="PTHR18964:SF149">
    <property type="entry name" value="BIFUNCTIONAL UDP-N-ACETYLGLUCOSAMINE 2-EPIMERASE_N-ACETYLMANNOSAMINE KINASE"/>
    <property type="match status" value="1"/>
</dbReference>
<dbReference type="Gene3D" id="3.30.420.40">
    <property type="match status" value="2"/>
</dbReference>
<dbReference type="InterPro" id="IPR000600">
    <property type="entry name" value="ROK"/>
</dbReference>
<dbReference type="CDD" id="cd23763">
    <property type="entry name" value="ASKHA_ATPase_ROK"/>
    <property type="match status" value="1"/>
</dbReference>
<evidence type="ECO:0000313" key="2">
    <source>
        <dbReference type="EMBL" id="NSJ51016.1"/>
    </source>
</evidence>
<protein>
    <submittedName>
        <fullName evidence="2">ROK family protein</fullName>
    </submittedName>
</protein>
<comment type="similarity">
    <text evidence="1">Belongs to the ROK (NagC/XylR) family.</text>
</comment>
<reference evidence="2 3" key="1">
    <citation type="journal article" date="2020" name="Cell Host Microbe">
        <title>Functional and Genomic Variation between Human-Derived Isolates of Lachnospiraceae Reveals Inter- and Intra-Species Diversity.</title>
        <authorList>
            <person name="Sorbara M.T."/>
            <person name="Littmann E.R."/>
            <person name="Fontana E."/>
            <person name="Moody T.U."/>
            <person name="Kohout C.E."/>
            <person name="Gjonbalaj M."/>
            <person name="Eaton V."/>
            <person name="Seok R."/>
            <person name="Leiner I.M."/>
            <person name="Pamer E.G."/>
        </authorList>
    </citation>
    <scope>NUCLEOTIDE SEQUENCE [LARGE SCALE GENOMIC DNA]</scope>
    <source>
        <strain evidence="2 3">MSK.1.17</strain>
    </source>
</reference>
<dbReference type="Proteomes" id="UP000669239">
    <property type="component" value="Unassembled WGS sequence"/>
</dbReference>
<comment type="caution">
    <text evidence="2">The sequence shown here is derived from an EMBL/GenBank/DDBJ whole genome shotgun (WGS) entry which is preliminary data.</text>
</comment>
<dbReference type="SUPFAM" id="SSF53067">
    <property type="entry name" value="Actin-like ATPase domain"/>
    <property type="match status" value="1"/>
</dbReference>
<name>A0ABX2HNH6_9FIRM</name>
<dbReference type="Pfam" id="PF00480">
    <property type="entry name" value="ROK"/>
    <property type="match status" value="1"/>
</dbReference>
<dbReference type="EMBL" id="JAAITT010000033">
    <property type="protein sequence ID" value="NSJ51016.1"/>
    <property type="molecule type" value="Genomic_DNA"/>
</dbReference>
<keyword evidence="3" id="KW-1185">Reference proteome</keyword>
<evidence type="ECO:0000313" key="3">
    <source>
        <dbReference type="Proteomes" id="UP000669239"/>
    </source>
</evidence>
<gene>
    <name evidence="2" type="ORF">G5B36_20210</name>
</gene>
<sequence length="319" mass="34045">MGRSGMIRLVGVEIGGTKQQVAVGTAQGEILDRRTVRLGDKTSARDILMWLEDNIREIMDRWEIGGIGVGFGGPLELGRGRVLCSLQVPGWMDFRLKEWFEERFGVPSVIVNDTVLGGIGELVLGSGAGSSRFFYTNIGTGIGGGLYLDGRYYDGSGFGAGYLGNTWVPDWRDSRPGAMTRLELICSGKSIEKRLNTPGYAAGGSCLEPGEGWVSCADLAEGARAGDLFCCQELDRVARTFSLGLANVLAIAAPDRIAVGGGVAKMGDELFSRIRRYTEEYAFVADAGHYGIVESRLMDNAVLAGGLLTAANPGLAEWG</sequence>
<dbReference type="InterPro" id="IPR043129">
    <property type="entry name" value="ATPase_NBD"/>
</dbReference>
<organism evidence="2 3">
    <name type="scientific">Enterocloster aldenensis</name>
    <dbReference type="NCBI Taxonomy" id="358742"/>
    <lineage>
        <taxon>Bacteria</taxon>
        <taxon>Bacillati</taxon>
        <taxon>Bacillota</taxon>
        <taxon>Clostridia</taxon>
        <taxon>Lachnospirales</taxon>
        <taxon>Lachnospiraceae</taxon>
        <taxon>Enterocloster</taxon>
    </lineage>
</organism>
<evidence type="ECO:0000256" key="1">
    <source>
        <dbReference type="ARBA" id="ARBA00006479"/>
    </source>
</evidence>
<accession>A0ABX2HNH6</accession>
<dbReference type="PANTHER" id="PTHR18964">
    <property type="entry name" value="ROK (REPRESSOR, ORF, KINASE) FAMILY"/>
    <property type="match status" value="1"/>
</dbReference>